<dbReference type="InterPro" id="IPR016181">
    <property type="entry name" value="Acyl_CoA_acyltransferase"/>
</dbReference>
<evidence type="ECO:0008006" key="3">
    <source>
        <dbReference type="Google" id="ProtNLM"/>
    </source>
</evidence>
<dbReference type="OrthoDB" id="1113003at2"/>
<evidence type="ECO:0000313" key="2">
    <source>
        <dbReference type="Proteomes" id="UP000468650"/>
    </source>
</evidence>
<protein>
    <recommendedName>
        <fullName evidence="3">GNAT family N-acetyltransferase</fullName>
    </recommendedName>
</protein>
<organism evidence="1 2">
    <name type="scientific">Phaeocystidibacter luteus</name>
    <dbReference type="NCBI Taxonomy" id="911197"/>
    <lineage>
        <taxon>Bacteria</taxon>
        <taxon>Pseudomonadati</taxon>
        <taxon>Bacteroidota</taxon>
        <taxon>Flavobacteriia</taxon>
        <taxon>Flavobacteriales</taxon>
        <taxon>Phaeocystidibacteraceae</taxon>
        <taxon>Phaeocystidibacter</taxon>
    </lineage>
</organism>
<dbReference type="AlphaFoldDB" id="A0A6N6RKN4"/>
<dbReference type="Proteomes" id="UP000468650">
    <property type="component" value="Unassembled WGS sequence"/>
</dbReference>
<dbReference type="Gene3D" id="3.40.630.30">
    <property type="match status" value="1"/>
</dbReference>
<gene>
    <name evidence="1" type="ORF">F8C67_10840</name>
</gene>
<comment type="caution">
    <text evidence="1">The sequence shown here is derived from an EMBL/GenBank/DDBJ whole genome shotgun (WGS) entry which is preliminary data.</text>
</comment>
<dbReference type="EMBL" id="WBVO01000009">
    <property type="protein sequence ID" value="KAB2808060.1"/>
    <property type="molecule type" value="Genomic_DNA"/>
</dbReference>
<keyword evidence="2" id="KW-1185">Reference proteome</keyword>
<dbReference type="RefSeq" id="WP_151667874.1">
    <property type="nucleotide sequence ID" value="NZ_WBVO01000009.1"/>
</dbReference>
<evidence type="ECO:0000313" key="1">
    <source>
        <dbReference type="EMBL" id="KAB2808060.1"/>
    </source>
</evidence>
<accession>A0A6N6RKN4</accession>
<dbReference type="SUPFAM" id="SSF55729">
    <property type="entry name" value="Acyl-CoA N-acyltransferases (Nat)"/>
    <property type="match status" value="1"/>
</dbReference>
<sequence>MSEIRFVPAAELDTDKWDACIKADPEGLIYNTSWYLDTLGVDWDALVLGDYETVMPLSRREKFRQHYVFRPFGIQQQGITGKDADRPEVLNRFLEAIPAELKYIEFYTNARNDISKVPSAWQTKENVNLILRVAGSYENLYSNFSSNTKRNIKKAAKQNWNIFEHDPPEVLLRLFKDNQGKKYPVDDAFYPAMRHLMHVLIHKRIGQVWTLQDERNSTVAGIFVMTYQGRATLLFSAMDDFGRENQAMFHLINEYLLLACGHIDVFDFEGSNEPGLQRFYGGFGAVERNYALLKKNNLPIPFRWFK</sequence>
<proteinExistence type="predicted"/>
<name>A0A6N6RKN4_9FLAO</name>
<reference evidence="1 2" key="1">
    <citation type="submission" date="2019-09" db="EMBL/GenBank/DDBJ databases">
        <title>Genomes of family Cryomorphaceae.</title>
        <authorList>
            <person name="Bowman J.P."/>
        </authorList>
    </citation>
    <scope>NUCLEOTIDE SEQUENCE [LARGE SCALE GENOMIC DNA]</scope>
    <source>
        <strain evidence="1 2">LMG 25704</strain>
    </source>
</reference>